<evidence type="ECO:0000256" key="4">
    <source>
        <dbReference type="ARBA" id="ARBA00023002"/>
    </source>
</evidence>
<dbReference type="Pfam" id="PF03949">
    <property type="entry name" value="Malic_M"/>
    <property type="match status" value="1"/>
</dbReference>
<feature type="binding site" evidence="7">
    <location>
        <position position="133"/>
    </location>
    <ligand>
        <name>a divalent metal cation</name>
        <dbReference type="ChEBI" id="CHEBI:60240"/>
    </ligand>
</feature>
<feature type="domain" description="Malic enzyme NAD-binding" evidence="8">
    <location>
        <begin position="160"/>
        <end position="384"/>
    </location>
</feature>
<dbReference type="InterPro" id="IPR046346">
    <property type="entry name" value="Aminoacid_DH-like_N_sf"/>
</dbReference>
<accession>A0AB34AI58</accession>
<dbReference type="PANTHER" id="PTHR43237:SF4">
    <property type="entry name" value="NADP-DEPENDENT MALIC ENZYME"/>
    <property type="match status" value="1"/>
</dbReference>
<dbReference type="SMART" id="SM00919">
    <property type="entry name" value="Malic_M"/>
    <property type="match status" value="1"/>
</dbReference>
<feature type="domain" description="Malic enzyme N-terminal" evidence="9">
    <location>
        <begin position="15"/>
        <end position="148"/>
    </location>
</feature>
<comment type="similarity">
    <text evidence="2">Belongs to the malic enzymes family.</text>
</comment>
<dbReference type="EMBL" id="BKAW01000005">
    <property type="protein sequence ID" value="GEQ02739.1"/>
    <property type="molecule type" value="Genomic_DNA"/>
</dbReference>
<gene>
    <name evidence="10" type="ORF">SCO02_11800</name>
</gene>
<dbReference type="InterPro" id="IPR051674">
    <property type="entry name" value="Malate_Decarboxylase"/>
</dbReference>
<dbReference type="GO" id="GO:0004470">
    <property type="term" value="F:malic enzyme activity"/>
    <property type="evidence" value="ECO:0007669"/>
    <property type="project" value="InterPro"/>
</dbReference>
<dbReference type="PROSITE" id="PS00331">
    <property type="entry name" value="MALIC_ENZYMES"/>
    <property type="match status" value="1"/>
</dbReference>
<dbReference type="InterPro" id="IPR045213">
    <property type="entry name" value="Malic_NAD-bd_bact_type"/>
</dbReference>
<evidence type="ECO:0000256" key="7">
    <source>
        <dbReference type="PIRSR" id="PIRSR000106-3"/>
    </source>
</evidence>
<dbReference type="RefSeq" id="WP_064208848.1">
    <property type="nucleotide sequence ID" value="NZ_BKAW01000005.1"/>
</dbReference>
<dbReference type="SUPFAM" id="SSF51735">
    <property type="entry name" value="NAD(P)-binding Rossmann-fold domains"/>
    <property type="match status" value="1"/>
</dbReference>
<dbReference type="Gene3D" id="3.40.50.10380">
    <property type="entry name" value="Malic enzyme, N-terminal domain"/>
    <property type="match status" value="1"/>
</dbReference>
<dbReference type="GO" id="GO:0051287">
    <property type="term" value="F:NAD binding"/>
    <property type="evidence" value="ECO:0007669"/>
    <property type="project" value="InterPro"/>
</dbReference>
<protein>
    <submittedName>
        <fullName evidence="10">Malate dehydrogenase</fullName>
    </submittedName>
</protein>
<feature type="active site" description="Proton acceptor" evidence="5">
    <location>
        <position position="91"/>
    </location>
</feature>
<dbReference type="PANTHER" id="PTHR43237">
    <property type="entry name" value="NADP-DEPENDENT MALIC ENZYME"/>
    <property type="match status" value="1"/>
</dbReference>
<evidence type="ECO:0000256" key="5">
    <source>
        <dbReference type="PIRSR" id="PIRSR000106-1"/>
    </source>
</evidence>
<keyword evidence="11" id="KW-1185">Reference proteome</keyword>
<dbReference type="InterPro" id="IPR015884">
    <property type="entry name" value="Malic_enzyme_CS"/>
</dbReference>
<dbReference type="InterPro" id="IPR012302">
    <property type="entry name" value="Malic_NAD-bd"/>
</dbReference>
<evidence type="ECO:0000256" key="2">
    <source>
        <dbReference type="ARBA" id="ARBA00008785"/>
    </source>
</evidence>
<dbReference type="InterPro" id="IPR037062">
    <property type="entry name" value="Malic_N_dom_sf"/>
</dbReference>
<evidence type="ECO:0000256" key="6">
    <source>
        <dbReference type="PIRSR" id="PIRSR000106-2"/>
    </source>
</evidence>
<dbReference type="GO" id="GO:0046872">
    <property type="term" value="F:metal ion binding"/>
    <property type="evidence" value="ECO:0007669"/>
    <property type="project" value="UniProtKB-KW"/>
</dbReference>
<dbReference type="Gene3D" id="3.40.50.720">
    <property type="entry name" value="NAD(P)-binding Rossmann-like Domain"/>
    <property type="match status" value="1"/>
</dbReference>
<comment type="cofactor">
    <cofactor evidence="1">
        <name>Mn(2+)</name>
        <dbReference type="ChEBI" id="CHEBI:29035"/>
    </cofactor>
</comment>
<feature type="binding site" evidence="7">
    <location>
        <position position="159"/>
    </location>
    <ligand>
        <name>a divalent metal cation</name>
        <dbReference type="ChEBI" id="CHEBI:60240"/>
    </ligand>
</feature>
<dbReference type="SUPFAM" id="SSF53223">
    <property type="entry name" value="Aminoacid dehydrogenase-like, N-terminal domain"/>
    <property type="match status" value="1"/>
</dbReference>
<dbReference type="CDD" id="cd05311">
    <property type="entry name" value="NAD_bind_2_malic_enz"/>
    <property type="match status" value="1"/>
</dbReference>
<dbReference type="GeneID" id="78332538"/>
<evidence type="ECO:0000256" key="3">
    <source>
        <dbReference type="ARBA" id="ARBA00022723"/>
    </source>
</evidence>
<dbReference type="InterPro" id="IPR036291">
    <property type="entry name" value="NAD(P)-bd_dom_sf"/>
</dbReference>
<sequence length="410" mass="44490">MTLRDDALEMHRINQGKLEVTPKVQVTNKEELSLAYSPGVAEPCKEIHEDPRKVFEYTMKANTVAVVTDGTAVLGLGNIGAEASIPVMEGKAVLFKSFSGIDGVPIALNTTDTDEIVNTVKLLEPNYGGINLEDISAPRCFEIEARLKKETKIPVFHDDQHGTAIVTVAGMINALRIIDKELSDIKVVLNGAGAAGMAIVQLLYSYGVRDMIMCDSKGAIYEGRSYGMNDTKAFVAKWTNRDKVEGSLSDVIKDADVFIGVSVADLLTKEMVESMAKDPIIFAMANPNPEINPDVAKEAGAKVIGTGRSDYPNQINNVLAFPGIFRGALDVEATHINEEMKQAAVEAIANLIKPEELNPDYCIPGPFDKRVAPSVAREVAKAAMETGVARTDMDPEEIYNKTMKLTDLDK</sequence>
<reference evidence="10 11" key="1">
    <citation type="submission" date="2019-07" db="EMBL/GenBank/DDBJ databases">
        <title>Whole genome shotgun sequence of Staphylococcus cohnii subsp. urealyticus NBRC 109766.</title>
        <authorList>
            <person name="Hosoyama A."/>
            <person name="Uohara A."/>
            <person name="Ohji S."/>
            <person name="Ichikawa N."/>
        </authorList>
    </citation>
    <scope>NUCLEOTIDE SEQUENCE [LARGE SCALE GENOMIC DNA]</scope>
    <source>
        <strain evidence="10 11">NBRC 109766</strain>
    </source>
</reference>
<feature type="binding site" evidence="6">
    <location>
        <position position="316"/>
    </location>
    <ligand>
        <name>(S)-malate</name>
        <dbReference type="ChEBI" id="CHEBI:15589"/>
    </ligand>
</feature>
<dbReference type="FunFam" id="3.40.50.10380:FF:000003">
    <property type="entry name" value="NADP-dependent malic enzyme"/>
    <property type="match status" value="1"/>
</dbReference>
<evidence type="ECO:0000313" key="11">
    <source>
        <dbReference type="Proteomes" id="UP000321839"/>
    </source>
</evidence>
<evidence type="ECO:0000256" key="1">
    <source>
        <dbReference type="ARBA" id="ARBA00001936"/>
    </source>
</evidence>
<feature type="binding site" evidence="7">
    <location>
        <position position="134"/>
    </location>
    <ligand>
        <name>a divalent metal cation</name>
        <dbReference type="ChEBI" id="CHEBI:60240"/>
    </ligand>
</feature>
<evidence type="ECO:0000313" key="10">
    <source>
        <dbReference type="EMBL" id="GEQ02739.1"/>
    </source>
</evidence>
<keyword evidence="4" id="KW-0560">Oxidoreductase</keyword>
<comment type="caution">
    <text evidence="10">The sequence shown here is derived from an EMBL/GenBank/DDBJ whole genome shotgun (WGS) entry which is preliminary data.</text>
</comment>
<dbReference type="AlphaFoldDB" id="A0AB34AI58"/>
<dbReference type="Proteomes" id="UP000321839">
    <property type="component" value="Unassembled WGS sequence"/>
</dbReference>
<evidence type="ECO:0000259" key="8">
    <source>
        <dbReference type="SMART" id="SM00919"/>
    </source>
</evidence>
<comment type="cofactor">
    <cofactor evidence="7">
        <name>Mg(2+)</name>
        <dbReference type="ChEBI" id="CHEBI:18420"/>
    </cofactor>
    <cofactor evidence="7">
        <name>Mn(2+)</name>
        <dbReference type="ChEBI" id="CHEBI:29035"/>
    </cofactor>
    <text evidence="7">Divalent metal cations. Prefers magnesium or manganese.</text>
</comment>
<keyword evidence="3 7" id="KW-0479">Metal-binding</keyword>
<evidence type="ECO:0000259" key="9">
    <source>
        <dbReference type="SMART" id="SM01274"/>
    </source>
</evidence>
<dbReference type="FunFam" id="3.40.50.720:FF:000095">
    <property type="entry name" value="NADP-dependent malic enzyme"/>
    <property type="match status" value="1"/>
</dbReference>
<feature type="active site" description="Proton donor" evidence="5">
    <location>
        <position position="36"/>
    </location>
</feature>
<dbReference type="GO" id="GO:0016616">
    <property type="term" value="F:oxidoreductase activity, acting on the CH-OH group of donors, NAD or NADP as acceptor"/>
    <property type="evidence" value="ECO:0007669"/>
    <property type="project" value="InterPro"/>
</dbReference>
<name>A0AB34AI58_STAUR</name>
<dbReference type="InterPro" id="IPR001891">
    <property type="entry name" value="Malic_OxRdtase"/>
</dbReference>
<proteinExistence type="inferred from homology"/>
<dbReference type="SMART" id="SM01274">
    <property type="entry name" value="malic"/>
    <property type="match status" value="1"/>
</dbReference>
<dbReference type="PIRSF" id="PIRSF000106">
    <property type="entry name" value="ME"/>
    <property type="match status" value="1"/>
</dbReference>
<feature type="binding site" evidence="6">
    <location>
        <position position="286"/>
    </location>
    <ligand>
        <name>(S)-malate</name>
        <dbReference type="ChEBI" id="CHEBI:15589"/>
    </ligand>
</feature>
<dbReference type="Pfam" id="PF00390">
    <property type="entry name" value="malic"/>
    <property type="match status" value="1"/>
</dbReference>
<organism evidence="10 11">
    <name type="scientific">Staphylococcus ureilyticus</name>
    <name type="common">Staphylococcus cohnii subsp. urealyticus</name>
    <dbReference type="NCBI Taxonomy" id="94138"/>
    <lineage>
        <taxon>Bacteria</taxon>
        <taxon>Bacillati</taxon>
        <taxon>Bacillota</taxon>
        <taxon>Bacilli</taxon>
        <taxon>Bacillales</taxon>
        <taxon>Staphylococcaceae</taxon>
        <taxon>Staphylococcus</taxon>
        <taxon>Staphylococcus cohnii species complex</taxon>
    </lineage>
</organism>
<dbReference type="InterPro" id="IPR012301">
    <property type="entry name" value="Malic_N_dom"/>
</dbReference>